<feature type="compositionally biased region" description="Low complexity" evidence="1">
    <location>
        <begin position="39"/>
        <end position="72"/>
    </location>
</feature>
<feature type="compositionally biased region" description="Low complexity" evidence="1">
    <location>
        <begin position="93"/>
        <end position="102"/>
    </location>
</feature>
<dbReference type="EMBL" id="CAJHUB010000754">
    <property type="protein sequence ID" value="CAD7682874.1"/>
    <property type="molecule type" value="Genomic_DNA"/>
</dbReference>
<dbReference type="InterPro" id="IPR002190">
    <property type="entry name" value="MHD_dom"/>
</dbReference>
<dbReference type="SMART" id="SM01373">
    <property type="entry name" value="MAGE"/>
    <property type="match status" value="1"/>
</dbReference>
<reference evidence="3" key="1">
    <citation type="submission" date="2020-12" db="EMBL/GenBank/DDBJ databases">
        <authorList>
            <consortium name="Molecular Ecology Group"/>
        </authorList>
    </citation>
    <scope>NUCLEOTIDE SEQUENCE</scope>
    <source>
        <strain evidence="3">TBG_1078</strain>
    </source>
</reference>
<comment type="caution">
    <text evidence="3">The sequence shown here is derived from an EMBL/GenBank/DDBJ whole genome shotgun (WGS) entry which is preliminary data.</text>
</comment>
<dbReference type="PANTHER" id="PTHR11736:SF81">
    <property type="entry name" value="MAGE DOMAIN-CONTAINING PROTEIN"/>
    <property type="match status" value="1"/>
</dbReference>
<gene>
    <name evidence="3" type="ORF">NYPRO_LOCUS15666</name>
</gene>
<dbReference type="Gene3D" id="1.10.10.1200">
    <property type="entry name" value="MAGE homology domain, winged helix WH1 motif"/>
    <property type="match status" value="1"/>
</dbReference>
<dbReference type="Proteomes" id="UP000645828">
    <property type="component" value="Unassembled WGS sequence"/>
</dbReference>
<dbReference type="GO" id="GO:0000122">
    <property type="term" value="P:negative regulation of transcription by RNA polymerase II"/>
    <property type="evidence" value="ECO:0007669"/>
    <property type="project" value="TreeGrafter"/>
</dbReference>
<evidence type="ECO:0000313" key="3">
    <source>
        <dbReference type="EMBL" id="CAD7682874.1"/>
    </source>
</evidence>
<sequence length="350" mass="38590">MSLRKSNELWELGEDLDKAQGLLDALQSRAEEEEEEQVPSPWSLPSLSSSSPSFSFYGLLGPPEEGSTPEGPQVLSRALRVPSRPPMTGQPGALASPSLPAPTAQGRWAQAEVKGRKMLTRTPVAGHPLALASPACWPQWPRDGGVKPPEQQEDEQPQGTFHVKTAALVKFLLLKYRTKQPTNKAEMLEVITPAFQDDFPVILSEASICLRLVLGLDVTEVDPREDSYDLNIVLGLTWDGMVSGQGDLPKTSLLVLVLGLIVLEDDCAPRRRCGRPWGSWGSRDLLTNVWVQEGYLECRPVAGSDPVRYEFLWGPRAYEETTKLQVMDYVFQVSSSLVVSSLALCEQILR</sequence>
<dbReference type="GO" id="GO:0005634">
    <property type="term" value="C:nucleus"/>
    <property type="evidence" value="ECO:0007669"/>
    <property type="project" value="TreeGrafter"/>
</dbReference>
<dbReference type="InterPro" id="IPR041898">
    <property type="entry name" value="MAGE_WH1"/>
</dbReference>
<feature type="domain" description="MAGE" evidence="2">
    <location>
        <begin position="161"/>
        <end position="334"/>
    </location>
</feature>
<keyword evidence="4" id="KW-1185">Reference proteome</keyword>
<evidence type="ECO:0000259" key="2">
    <source>
        <dbReference type="PROSITE" id="PS50838"/>
    </source>
</evidence>
<feature type="region of interest" description="Disordered" evidence="1">
    <location>
        <begin position="135"/>
        <end position="158"/>
    </location>
</feature>
<feature type="region of interest" description="Disordered" evidence="1">
    <location>
        <begin position="23"/>
        <end position="110"/>
    </location>
</feature>
<organism evidence="3 4">
    <name type="scientific">Nyctereutes procyonoides</name>
    <name type="common">Raccoon dog</name>
    <name type="synonym">Canis procyonoides</name>
    <dbReference type="NCBI Taxonomy" id="34880"/>
    <lineage>
        <taxon>Eukaryota</taxon>
        <taxon>Metazoa</taxon>
        <taxon>Chordata</taxon>
        <taxon>Craniata</taxon>
        <taxon>Vertebrata</taxon>
        <taxon>Euteleostomi</taxon>
        <taxon>Mammalia</taxon>
        <taxon>Eutheria</taxon>
        <taxon>Laurasiatheria</taxon>
        <taxon>Carnivora</taxon>
        <taxon>Caniformia</taxon>
        <taxon>Canidae</taxon>
        <taxon>Nyctereutes</taxon>
    </lineage>
</organism>
<dbReference type="AlphaFoldDB" id="A0A811Z5W8"/>
<accession>A0A811Z5W8</accession>
<protein>
    <submittedName>
        <fullName evidence="3">(raccoon dog) hypothetical protein</fullName>
    </submittedName>
</protein>
<evidence type="ECO:0000313" key="4">
    <source>
        <dbReference type="Proteomes" id="UP000645828"/>
    </source>
</evidence>
<dbReference type="InterPro" id="IPR041899">
    <property type="entry name" value="MAGE_WH2"/>
</dbReference>
<proteinExistence type="predicted"/>
<dbReference type="PANTHER" id="PTHR11736">
    <property type="entry name" value="MELANOMA-ASSOCIATED ANTIGEN MAGE ANTIGEN"/>
    <property type="match status" value="1"/>
</dbReference>
<dbReference type="Gene3D" id="1.10.10.1210">
    <property type="entry name" value="MAGE homology domain, winged helix WH2 motif"/>
    <property type="match status" value="1"/>
</dbReference>
<dbReference type="InterPro" id="IPR037445">
    <property type="entry name" value="MAGE"/>
</dbReference>
<evidence type="ECO:0000256" key="1">
    <source>
        <dbReference type="SAM" id="MobiDB-lite"/>
    </source>
</evidence>
<name>A0A811Z5W8_NYCPR</name>
<dbReference type="PROSITE" id="PS50838">
    <property type="entry name" value="MAGE"/>
    <property type="match status" value="1"/>
</dbReference>